<protein>
    <submittedName>
        <fullName evidence="2">Uncharacterized protein</fullName>
    </submittedName>
</protein>
<reference evidence="2" key="1">
    <citation type="submission" date="2021-02" db="EMBL/GenBank/DDBJ databases">
        <authorList>
            <person name="Nowell W R."/>
        </authorList>
    </citation>
    <scope>NUCLEOTIDE SEQUENCE</scope>
</reference>
<proteinExistence type="predicted"/>
<feature type="region of interest" description="Disordered" evidence="1">
    <location>
        <begin position="1"/>
        <end position="23"/>
    </location>
</feature>
<evidence type="ECO:0000313" key="3">
    <source>
        <dbReference type="Proteomes" id="UP000663864"/>
    </source>
</evidence>
<dbReference type="Proteomes" id="UP000663864">
    <property type="component" value="Unassembled WGS sequence"/>
</dbReference>
<evidence type="ECO:0000256" key="1">
    <source>
        <dbReference type="SAM" id="MobiDB-lite"/>
    </source>
</evidence>
<dbReference type="AlphaFoldDB" id="A0A815PCA8"/>
<organism evidence="2 3">
    <name type="scientific">Rotaria sordida</name>
    <dbReference type="NCBI Taxonomy" id="392033"/>
    <lineage>
        <taxon>Eukaryota</taxon>
        <taxon>Metazoa</taxon>
        <taxon>Spiralia</taxon>
        <taxon>Gnathifera</taxon>
        <taxon>Rotifera</taxon>
        <taxon>Eurotatoria</taxon>
        <taxon>Bdelloidea</taxon>
        <taxon>Philodinida</taxon>
        <taxon>Philodinidae</taxon>
        <taxon>Rotaria</taxon>
    </lineage>
</organism>
<evidence type="ECO:0000313" key="2">
    <source>
        <dbReference type="EMBL" id="CAF1447115.1"/>
    </source>
</evidence>
<name>A0A815PCA8_9BILA</name>
<comment type="caution">
    <text evidence="2">The sequence shown here is derived from an EMBL/GenBank/DDBJ whole genome shotgun (WGS) entry which is preliminary data.</text>
</comment>
<accession>A0A815PCA8</accession>
<feature type="compositionally biased region" description="Acidic residues" evidence="1">
    <location>
        <begin position="7"/>
        <end position="23"/>
    </location>
</feature>
<gene>
    <name evidence="2" type="ORF">ZHD862_LOCUS35098</name>
</gene>
<dbReference type="EMBL" id="CAJNOT010004845">
    <property type="protein sequence ID" value="CAF1447115.1"/>
    <property type="molecule type" value="Genomic_DNA"/>
</dbReference>
<sequence length="72" mass="8178">MNVFDNPEGDDDNDWVPSDDDDDDWVPSNWLGLLIANLDSLDVEEVTKINIDQKCDELIKKIENILGKTTSK</sequence>